<sequence length="155" mass="17212">MTEYVFDTEHDRYPVAAHVILTDRAGRVLLMRRAGTGYADGLLALPAGHVDLGETPSACAAREAEEELGVVVDRHALTPAGVMFRRSLEPRVDFFFSVGTWEGEPEIREPHKCADLVWVDPDDLPEDALDFVGRAITNARTGRHFDEYGWDNSDG</sequence>
<evidence type="ECO:0000313" key="5">
    <source>
        <dbReference type="Proteomes" id="UP001205311"/>
    </source>
</evidence>
<dbReference type="Pfam" id="PF00293">
    <property type="entry name" value="NUDIX"/>
    <property type="match status" value="1"/>
</dbReference>
<comment type="caution">
    <text evidence="4">The sequence shown here is derived from an EMBL/GenBank/DDBJ whole genome shotgun (WGS) entry which is preliminary data.</text>
</comment>
<dbReference type="SUPFAM" id="SSF55811">
    <property type="entry name" value="Nudix"/>
    <property type="match status" value="1"/>
</dbReference>
<proteinExistence type="predicted"/>
<gene>
    <name evidence="4" type="ORF">LX15_000230</name>
</gene>
<dbReference type="EMBL" id="JAMTCP010000001">
    <property type="protein sequence ID" value="MCP2256547.1"/>
    <property type="molecule type" value="Genomic_DNA"/>
</dbReference>
<evidence type="ECO:0000256" key="1">
    <source>
        <dbReference type="ARBA" id="ARBA00001946"/>
    </source>
</evidence>
<feature type="domain" description="Nudix hydrolase" evidence="3">
    <location>
        <begin position="12"/>
        <end position="141"/>
    </location>
</feature>
<name>A0ABT1HLZ9_STRSD</name>
<evidence type="ECO:0000256" key="2">
    <source>
        <dbReference type="ARBA" id="ARBA00022801"/>
    </source>
</evidence>
<organism evidence="4 5">
    <name type="scientific">Streptoalloteichus tenebrarius (strain ATCC 17920 / DSM 40477 / JCM 4838 / CBS 697.72 / NBRC 16177 / NCIMB 11028 / NRRL B-12390 / A12253. 1 / ISP 5477)</name>
    <name type="common">Streptomyces tenebrarius</name>
    <dbReference type="NCBI Taxonomy" id="1933"/>
    <lineage>
        <taxon>Bacteria</taxon>
        <taxon>Bacillati</taxon>
        <taxon>Actinomycetota</taxon>
        <taxon>Actinomycetes</taxon>
        <taxon>Pseudonocardiales</taxon>
        <taxon>Pseudonocardiaceae</taxon>
        <taxon>Streptoalloteichus</taxon>
    </lineage>
</organism>
<dbReference type="InterPro" id="IPR000086">
    <property type="entry name" value="NUDIX_hydrolase_dom"/>
</dbReference>
<dbReference type="PANTHER" id="PTHR43046">
    <property type="entry name" value="GDP-MANNOSE MANNOSYL HYDROLASE"/>
    <property type="match status" value="1"/>
</dbReference>
<evidence type="ECO:0000259" key="3">
    <source>
        <dbReference type="PROSITE" id="PS51462"/>
    </source>
</evidence>
<accession>A0ABT1HLZ9</accession>
<dbReference type="InterPro" id="IPR020084">
    <property type="entry name" value="NUDIX_hydrolase_CS"/>
</dbReference>
<comment type="cofactor">
    <cofactor evidence="1">
        <name>Mg(2+)</name>
        <dbReference type="ChEBI" id="CHEBI:18420"/>
    </cofactor>
</comment>
<protein>
    <submittedName>
        <fullName evidence="4">ADP-ribose pyrophosphatase YjhB, NUDIX family</fullName>
    </submittedName>
</protein>
<dbReference type="PROSITE" id="PS00893">
    <property type="entry name" value="NUDIX_BOX"/>
    <property type="match status" value="1"/>
</dbReference>
<evidence type="ECO:0000313" key="4">
    <source>
        <dbReference type="EMBL" id="MCP2256547.1"/>
    </source>
</evidence>
<dbReference type="Gene3D" id="3.90.79.10">
    <property type="entry name" value="Nucleoside Triphosphate Pyrophosphohydrolase"/>
    <property type="match status" value="1"/>
</dbReference>
<keyword evidence="2" id="KW-0378">Hydrolase</keyword>
<reference evidence="4 5" key="1">
    <citation type="submission" date="2022-06" db="EMBL/GenBank/DDBJ databases">
        <title>Genomic Encyclopedia of Archaeal and Bacterial Type Strains, Phase II (KMG-II): from individual species to whole genera.</title>
        <authorList>
            <person name="Goeker M."/>
        </authorList>
    </citation>
    <scope>NUCLEOTIDE SEQUENCE [LARGE SCALE GENOMIC DNA]</scope>
    <source>
        <strain evidence="4 5">DSM 40477</strain>
    </source>
</reference>
<keyword evidence="5" id="KW-1185">Reference proteome</keyword>
<dbReference type="Proteomes" id="UP001205311">
    <property type="component" value="Unassembled WGS sequence"/>
</dbReference>
<dbReference type="PROSITE" id="PS51462">
    <property type="entry name" value="NUDIX"/>
    <property type="match status" value="1"/>
</dbReference>
<dbReference type="RefSeq" id="WP_253667536.1">
    <property type="nucleotide sequence ID" value="NZ_JAMTCP010000001.1"/>
</dbReference>
<dbReference type="InterPro" id="IPR015797">
    <property type="entry name" value="NUDIX_hydrolase-like_dom_sf"/>
</dbReference>
<dbReference type="PANTHER" id="PTHR43046:SF16">
    <property type="entry name" value="ADP-RIBOSE PYROPHOSPHATASE YJHB-RELATED"/>
    <property type="match status" value="1"/>
</dbReference>